<evidence type="ECO:0000313" key="1">
    <source>
        <dbReference type="EMBL" id="CAI9562266.1"/>
    </source>
</evidence>
<accession>A0ABN9CRY0</accession>
<dbReference type="Proteomes" id="UP001162483">
    <property type="component" value="Unassembled WGS sequence"/>
</dbReference>
<sequence length="78" mass="9225">MHSPKKKKPSLAIHTKLSKCRMLTQYFCYRAEGKLLNKGRNRAQMAFYTIQRIIPLGSTVSITSMLYCKYRLILLWWV</sequence>
<evidence type="ECO:0000313" key="2">
    <source>
        <dbReference type="Proteomes" id="UP001162483"/>
    </source>
</evidence>
<protein>
    <recommendedName>
        <fullName evidence="3">Ribosomal protein L16</fullName>
    </recommendedName>
</protein>
<gene>
    <name evidence="1" type="ORF">SPARVUS_LOCUS5579724</name>
</gene>
<keyword evidence="2" id="KW-1185">Reference proteome</keyword>
<evidence type="ECO:0008006" key="3">
    <source>
        <dbReference type="Google" id="ProtNLM"/>
    </source>
</evidence>
<comment type="caution">
    <text evidence="1">The sequence shown here is derived from an EMBL/GenBank/DDBJ whole genome shotgun (WGS) entry which is preliminary data.</text>
</comment>
<name>A0ABN9CRY0_9NEOB</name>
<dbReference type="EMBL" id="CATNWA010011766">
    <property type="protein sequence ID" value="CAI9562266.1"/>
    <property type="molecule type" value="Genomic_DNA"/>
</dbReference>
<reference evidence="1" key="1">
    <citation type="submission" date="2023-05" db="EMBL/GenBank/DDBJ databases">
        <authorList>
            <person name="Stuckert A."/>
        </authorList>
    </citation>
    <scope>NUCLEOTIDE SEQUENCE</scope>
</reference>
<organism evidence="1 2">
    <name type="scientific">Staurois parvus</name>
    <dbReference type="NCBI Taxonomy" id="386267"/>
    <lineage>
        <taxon>Eukaryota</taxon>
        <taxon>Metazoa</taxon>
        <taxon>Chordata</taxon>
        <taxon>Craniata</taxon>
        <taxon>Vertebrata</taxon>
        <taxon>Euteleostomi</taxon>
        <taxon>Amphibia</taxon>
        <taxon>Batrachia</taxon>
        <taxon>Anura</taxon>
        <taxon>Neobatrachia</taxon>
        <taxon>Ranoidea</taxon>
        <taxon>Ranidae</taxon>
        <taxon>Staurois</taxon>
    </lineage>
</organism>
<proteinExistence type="predicted"/>